<name>A0A077QZE8_9BASI</name>
<dbReference type="AlphaFoldDB" id="A0A077QZE8"/>
<organism evidence="1">
    <name type="scientific">Melanopsichium pennsylvanicum 4</name>
    <dbReference type="NCBI Taxonomy" id="1398559"/>
    <lineage>
        <taxon>Eukaryota</taxon>
        <taxon>Fungi</taxon>
        <taxon>Dikarya</taxon>
        <taxon>Basidiomycota</taxon>
        <taxon>Ustilaginomycotina</taxon>
        <taxon>Ustilaginomycetes</taxon>
        <taxon>Ustilaginales</taxon>
        <taxon>Ustilaginaceae</taxon>
        <taxon>Melanopsichium</taxon>
    </lineage>
</organism>
<proteinExistence type="predicted"/>
<dbReference type="EMBL" id="HG529521">
    <property type="protein sequence ID" value="CDI51872.1"/>
    <property type="molecule type" value="Genomic_DNA"/>
</dbReference>
<sequence>MRIRSVGKEALKMFCDLGHDEQATMLHWLTQNSGTIGN</sequence>
<evidence type="ECO:0000313" key="1">
    <source>
        <dbReference type="EMBL" id="CDI51872.1"/>
    </source>
</evidence>
<accession>A0A077QZE8</accession>
<protein>
    <submittedName>
        <fullName evidence="1">Uncharacterized protein</fullName>
    </submittedName>
</protein>
<reference evidence="1" key="1">
    <citation type="journal article" date="2014" name="Genome Biol. Evol.">
        <title>Gene Loss Rather Than Gene Gain Is Associated with a Host Jump from Monocots to Dicots in the Smut Fungus Melanopsichium pennsylvanicum.</title>
        <authorList>
            <person name="Sharma R."/>
            <person name="Mishra B."/>
            <person name="Runge F."/>
            <person name="Thines M."/>
        </authorList>
    </citation>
    <scope>NUCLEOTIDE SEQUENCE</scope>
    <source>
        <strain evidence="1">4</strain>
    </source>
</reference>